<evidence type="ECO:0000256" key="11">
    <source>
        <dbReference type="SAM" id="Phobius"/>
    </source>
</evidence>
<keyword evidence="8 9" id="KW-0807">Transducer</keyword>
<keyword evidence="5 9" id="KW-0297">G-protein coupled receptor</keyword>
<reference evidence="13 14" key="1">
    <citation type="submission" date="2017-12" db="EMBL/GenBank/DDBJ databases">
        <title>Hemimetabolous genomes reveal molecular basis of termite eusociality.</title>
        <authorList>
            <person name="Harrison M.C."/>
            <person name="Jongepier E."/>
            <person name="Robertson H.M."/>
            <person name="Arning N."/>
            <person name="Bitard-Feildel T."/>
            <person name="Chao H."/>
            <person name="Childers C.P."/>
            <person name="Dinh H."/>
            <person name="Doddapaneni H."/>
            <person name="Dugan S."/>
            <person name="Gowin J."/>
            <person name="Greiner C."/>
            <person name="Han Y."/>
            <person name="Hu H."/>
            <person name="Hughes D.S.T."/>
            <person name="Huylmans A.-K."/>
            <person name="Kemena C."/>
            <person name="Kremer L.P.M."/>
            <person name="Lee S.L."/>
            <person name="Lopez-Ezquerra A."/>
            <person name="Mallet L."/>
            <person name="Monroy-Kuhn J.M."/>
            <person name="Moser A."/>
            <person name="Murali S.C."/>
            <person name="Muzny D.M."/>
            <person name="Otani S."/>
            <person name="Piulachs M.-D."/>
            <person name="Poelchau M."/>
            <person name="Qu J."/>
            <person name="Schaub F."/>
            <person name="Wada-Katsumata A."/>
            <person name="Worley K.C."/>
            <person name="Xie Q."/>
            <person name="Ylla G."/>
            <person name="Poulsen M."/>
            <person name="Gibbs R.A."/>
            <person name="Schal C."/>
            <person name="Richards S."/>
            <person name="Belles X."/>
            <person name="Korb J."/>
            <person name="Bornberg-Bauer E."/>
        </authorList>
    </citation>
    <scope>NUCLEOTIDE SEQUENCE [LARGE SCALE GENOMIC DNA]</scope>
    <source>
        <tissue evidence="13">Whole body</tissue>
    </source>
</reference>
<feature type="region of interest" description="Disordered" evidence="10">
    <location>
        <begin position="269"/>
        <end position="289"/>
    </location>
</feature>
<proteinExistence type="inferred from homology"/>
<evidence type="ECO:0000256" key="2">
    <source>
        <dbReference type="ARBA" id="ARBA00010663"/>
    </source>
</evidence>
<gene>
    <name evidence="13" type="primary">PK1-R_1</name>
    <name evidence="13" type="ORF">B7P43_G02194</name>
</gene>
<dbReference type="STRING" id="105785.A0A2J7PNN4"/>
<feature type="domain" description="G-protein coupled receptors family 1 profile" evidence="12">
    <location>
        <begin position="77"/>
        <end position="296"/>
    </location>
</feature>
<comment type="similarity">
    <text evidence="2 9">Belongs to the G-protein coupled receptor 1 family.</text>
</comment>
<feature type="transmembrane region" description="Helical" evidence="11">
    <location>
        <begin position="230"/>
        <end position="250"/>
    </location>
</feature>
<keyword evidence="6 11" id="KW-0472">Membrane</keyword>
<dbReference type="EMBL" id="NEVH01023953">
    <property type="protein sequence ID" value="PNF17919.1"/>
    <property type="molecule type" value="Genomic_DNA"/>
</dbReference>
<evidence type="ECO:0000256" key="3">
    <source>
        <dbReference type="ARBA" id="ARBA00022692"/>
    </source>
</evidence>
<dbReference type="SUPFAM" id="SSF81321">
    <property type="entry name" value="Family A G protein-coupled receptor-like"/>
    <property type="match status" value="1"/>
</dbReference>
<protein>
    <submittedName>
        <fullName evidence="13">Pyrokinin-1 receptor</fullName>
    </submittedName>
</protein>
<dbReference type="PROSITE" id="PS00237">
    <property type="entry name" value="G_PROTEIN_RECEP_F1_1"/>
    <property type="match status" value="1"/>
</dbReference>
<evidence type="ECO:0000256" key="8">
    <source>
        <dbReference type="ARBA" id="ARBA00023224"/>
    </source>
</evidence>
<dbReference type="GO" id="GO:0005886">
    <property type="term" value="C:plasma membrane"/>
    <property type="evidence" value="ECO:0007669"/>
    <property type="project" value="TreeGrafter"/>
</dbReference>
<dbReference type="InterPro" id="IPR000276">
    <property type="entry name" value="GPCR_Rhodpsn"/>
</dbReference>
<evidence type="ECO:0000256" key="9">
    <source>
        <dbReference type="RuleBase" id="RU000688"/>
    </source>
</evidence>
<dbReference type="PROSITE" id="PS50262">
    <property type="entry name" value="G_PROTEIN_RECEP_F1_2"/>
    <property type="match status" value="1"/>
</dbReference>
<dbReference type="Proteomes" id="UP000235965">
    <property type="component" value="Unassembled WGS sequence"/>
</dbReference>
<evidence type="ECO:0000256" key="5">
    <source>
        <dbReference type="ARBA" id="ARBA00023040"/>
    </source>
</evidence>
<dbReference type="PANTHER" id="PTHR24243:SF208">
    <property type="entry name" value="PYROKININ-1 RECEPTOR"/>
    <property type="match status" value="1"/>
</dbReference>
<evidence type="ECO:0000256" key="1">
    <source>
        <dbReference type="ARBA" id="ARBA00004141"/>
    </source>
</evidence>
<comment type="subcellular location">
    <subcellularLocation>
        <location evidence="1">Membrane</location>
        <topology evidence="1">Multi-pass membrane protein</topology>
    </subcellularLocation>
</comment>
<feature type="transmembrane region" description="Helical" evidence="11">
    <location>
        <begin position="57"/>
        <end position="77"/>
    </location>
</feature>
<dbReference type="InParanoid" id="A0A2J7PNN4"/>
<evidence type="ECO:0000256" key="10">
    <source>
        <dbReference type="SAM" id="MobiDB-lite"/>
    </source>
</evidence>
<keyword evidence="14" id="KW-1185">Reference proteome</keyword>
<dbReference type="Pfam" id="PF00001">
    <property type="entry name" value="7tm_1"/>
    <property type="match status" value="1"/>
</dbReference>
<dbReference type="PRINTS" id="PR00237">
    <property type="entry name" value="GPCRRHODOPSN"/>
</dbReference>
<keyword evidence="3 9" id="KW-0812">Transmembrane</keyword>
<evidence type="ECO:0000313" key="13">
    <source>
        <dbReference type="EMBL" id="PNF17919.1"/>
    </source>
</evidence>
<evidence type="ECO:0000256" key="6">
    <source>
        <dbReference type="ARBA" id="ARBA00023136"/>
    </source>
</evidence>
<evidence type="ECO:0000256" key="7">
    <source>
        <dbReference type="ARBA" id="ARBA00023170"/>
    </source>
</evidence>
<dbReference type="Gene3D" id="1.20.1070.10">
    <property type="entry name" value="Rhodopsin 7-helix transmembrane proteins"/>
    <property type="match status" value="1"/>
</dbReference>
<dbReference type="OrthoDB" id="5950040at2759"/>
<feature type="transmembrane region" description="Helical" evidence="11">
    <location>
        <begin position="97"/>
        <end position="114"/>
    </location>
</feature>
<comment type="caution">
    <text evidence="13">The sequence shown here is derived from an EMBL/GenBank/DDBJ whole genome shotgun (WGS) entry which is preliminary data.</text>
</comment>
<evidence type="ECO:0000259" key="12">
    <source>
        <dbReference type="PROSITE" id="PS50262"/>
    </source>
</evidence>
<evidence type="ECO:0000256" key="4">
    <source>
        <dbReference type="ARBA" id="ARBA00022989"/>
    </source>
</evidence>
<name>A0A2J7PNN4_9NEOP</name>
<keyword evidence="4 11" id="KW-1133">Transmembrane helix</keyword>
<dbReference type="InterPro" id="IPR017452">
    <property type="entry name" value="GPCR_Rhodpsn_7TM"/>
</dbReference>
<feature type="non-terminal residue" evidence="13">
    <location>
        <position position="296"/>
    </location>
</feature>
<organism evidence="13 14">
    <name type="scientific">Cryptotermes secundus</name>
    <dbReference type="NCBI Taxonomy" id="105785"/>
    <lineage>
        <taxon>Eukaryota</taxon>
        <taxon>Metazoa</taxon>
        <taxon>Ecdysozoa</taxon>
        <taxon>Arthropoda</taxon>
        <taxon>Hexapoda</taxon>
        <taxon>Insecta</taxon>
        <taxon>Pterygota</taxon>
        <taxon>Neoptera</taxon>
        <taxon>Polyneoptera</taxon>
        <taxon>Dictyoptera</taxon>
        <taxon>Blattodea</taxon>
        <taxon>Blattoidea</taxon>
        <taxon>Termitoidae</taxon>
        <taxon>Kalotermitidae</taxon>
        <taxon>Cryptotermitinae</taxon>
        <taxon>Cryptotermes</taxon>
    </lineage>
</organism>
<dbReference type="GO" id="GO:0008188">
    <property type="term" value="F:neuropeptide receptor activity"/>
    <property type="evidence" value="ECO:0007669"/>
    <property type="project" value="TreeGrafter"/>
</dbReference>
<sequence>MMDEFEIGITDNITHDSYDNYTQPFSSTPQRIAATMYNVTEGSNMTQYDTISKRDPLYILIPITAIYAVILLTGLVGNVSTCVVIARNKHMHTATNYYLFSLAVSDLLLLVSGLPQEMYFIWWRVYPDVLGEKVCILQGFAAETSANATVLTITAFTVERYVAICHPFQSHTFSKLSRAVRLVMVIWLVALGLAVPQAIQFGVLQRKAEDGTDVVLCTVTSELVQHAFEISTFVFFVAPMTLITVLYALIGLKLRRSRLLHAAKRASIGSSSTDRGNDRAVGGKSSSPQNYVIRML</sequence>
<dbReference type="AlphaFoldDB" id="A0A2J7PNN4"/>
<keyword evidence="7 9" id="KW-0675">Receptor</keyword>
<feature type="transmembrane region" description="Helical" evidence="11">
    <location>
        <begin position="179"/>
        <end position="199"/>
    </location>
</feature>
<dbReference type="PANTHER" id="PTHR24243">
    <property type="entry name" value="G-PROTEIN COUPLED RECEPTOR"/>
    <property type="match status" value="1"/>
</dbReference>
<dbReference type="FunCoup" id="A0A2J7PNN4">
    <property type="interactions" value="58"/>
</dbReference>
<accession>A0A2J7PNN4</accession>
<evidence type="ECO:0000313" key="14">
    <source>
        <dbReference type="Proteomes" id="UP000235965"/>
    </source>
</evidence>